<dbReference type="RefSeq" id="WP_142703309.1">
    <property type="nucleotide sequence ID" value="NZ_VIRS01000003.1"/>
</dbReference>
<proteinExistence type="predicted"/>
<comment type="caution">
    <text evidence="1">The sequence shown here is derived from an EMBL/GenBank/DDBJ whole genome shotgun (WGS) entry which is preliminary data.</text>
</comment>
<dbReference type="InParanoid" id="A0A545AX46"/>
<sequence length="186" mass="20540">MNDQWRARPESARALVVQSRADRCYLAVAHQHERVCEHCSNVLSSGLLSIPQRVVVQGINELDLFVTTLRRLGRACDFARASALPLRPIRQDLELFERLVRVISPLRNAFEHFDEAPLAAAGLGLGVNPDRLLVTFGDARLDTAELMAAASRVHAAIRSVVDPLAIHDVHWMPPAVDLVRGVETSA</sequence>
<protein>
    <submittedName>
        <fullName evidence="1">Uncharacterized protein</fullName>
    </submittedName>
</protein>
<organism evidence="1 2">
    <name type="scientific">Cryptosporangium phraense</name>
    <dbReference type="NCBI Taxonomy" id="2593070"/>
    <lineage>
        <taxon>Bacteria</taxon>
        <taxon>Bacillati</taxon>
        <taxon>Actinomycetota</taxon>
        <taxon>Actinomycetes</taxon>
        <taxon>Cryptosporangiales</taxon>
        <taxon>Cryptosporangiaceae</taxon>
        <taxon>Cryptosporangium</taxon>
    </lineage>
</organism>
<evidence type="ECO:0000313" key="2">
    <source>
        <dbReference type="Proteomes" id="UP000317982"/>
    </source>
</evidence>
<gene>
    <name evidence="1" type="ORF">FL583_05220</name>
</gene>
<dbReference type="Proteomes" id="UP000317982">
    <property type="component" value="Unassembled WGS sequence"/>
</dbReference>
<dbReference type="AlphaFoldDB" id="A0A545AX46"/>
<accession>A0A545AX46</accession>
<reference evidence="1 2" key="1">
    <citation type="submission" date="2019-07" db="EMBL/GenBank/DDBJ databases">
        <title>Cryptosporangium phraense sp. nov., isolated from plant litter.</title>
        <authorList>
            <person name="Suriyachadkun C."/>
        </authorList>
    </citation>
    <scope>NUCLEOTIDE SEQUENCE [LARGE SCALE GENOMIC DNA]</scope>
    <source>
        <strain evidence="1 2">A-T 5661</strain>
    </source>
</reference>
<keyword evidence="2" id="KW-1185">Reference proteome</keyword>
<evidence type="ECO:0000313" key="1">
    <source>
        <dbReference type="EMBL" id="TQS45902.1"/>
    </source>
</evidence>
<dbReference type="EMBL" id="VIRS01000003">
    <property type="protein sequence ID" value="TQS45902.1"/>
    <property type="molecule type" value="Genomic_DNA"/>
</dbReference>
<name>A0A545AX46_9ACTN</name>